<evidence type="ECO:0000256" key="1">
    <source>
        <dbReference type="SAM" id="Phobius"/>
    </source>
</evidence>
<evidence type="ECO:0000313" key="3">
    <source>
        <dbReference type="Proteomes" id="UP000812277"/>
    </source>
</evidence>
<sequence length="179" mass="20100">MGKQRRYIASGGLAFTENRDMNKLSRLAAKGWLLESFASFGYYVRRGEPQQLVYSVDYNKVEHDELRDYVELFEASGWTKVCSQERIHIFSAPAGTKPIYTDSDTKSEKYKSLVRLMKPMLAVPLFTVIMFALLIATQSAESSAPLAIILKSAGILGLIPSVPILATYAFARIRLIRVK</sequence>
<keyword evidence="3" id="KW-1185">Reference proteome</keyword>
<gene>
    <name evidence="2" type="ORF">K0T92_11880</name>
</gene>
<reference evidence="2 3" key="1">
    <citation type="submission" date="2021-07" db="EMBL/GenBank/DDBJ databases">
        <title>Paenibacillus radiodurans sp. nov., isolated from the southeastern edge of Tengger Desert.</title>
        <authorList>
            <person name="Zhang G."/>
        </authorList>
    </citation>
    <scope>NUCLEOTIDE SEQUENCE [LARGE SCALE GENOMIC DNA]</scope>
    <source>
        <strain evidence="2 3">DT7-4</strain>
    </source>
</reference>
<comment type="caution">
    <text evidence="2">The sequence shown here is derived from an EMBL/GenBank/DDBJ whole genome shotgun (WGS) entry which is preliminary data.</text>
</comment>
<accession>A0ABS7D6C4</accession>
<organism evidence="2 3">
    <name type="scientific">Paenibacillus oenotherae</name>
    <dbReference type="NCBI Taxonomy" id="1435645"/>
    <lineage>
        <taxon>Bacteria</taxon>
        <taxon>Bacillati</taxon>
        <taxon>Bacillota</taxon>
        <taxon>Bacilli</taxon>
        <taxon>Bacillales</taxon>
        <taxon>Paenibacillaceae</taxon>
        <taxon>Paenibacillus</taxon>
    </lineage>
</organism>
<keyword evidence="1" id="KW-0812">Transmembrane</keyword>
<dbReference type="Proteomes" id="UP000812277">
    <property type="component" value="Unassembled WGS sequence"/>
</dbReference>
<dbReference type="InterPro" id="IPR021359">
    <property type="entry name" value="DUF2812"/>
</dbReference>
<dbReference type="Pfam" id="PF11193">
    <property type="entry name" value="DUF2812"/>
    <property type="match status" value="1"/>
</dbReference>
<keyword evidence="1" id="KW-1133">Transmembrane helix</keyword>
<dbReference type="EMBL" id="JAHZIJ010000007">
    <property type="protein sequence ID" value="MBW7475450.1"/>
    <property type="molecule type" value="Genomic_DNA"/>
</dbReference>
<feature type="transmembrane region" description="Helical" evidence="1">
    <location>
        <begin position="116"/>
        <end position="136"/>
    </location>
</feature>
<feature type="transmembrane region" description="Helical" evidence="1">
    <location>
        <begin position="148"/>
        <end position="171"/>
    </location>
</feature>
<keyword evidence="1" id="KW-0472">Membrane</keyword>
<dbReference type="RefSeq" id="WP_219872694.1">
    <property type="nucleotide sequence ID" value="NZ_JAHZIJ010000007.1"/>
</dbReference>
<protein>
    <submittedName>
        <fullName evidence="2">DUF2812 domain-containing protein</fullName>
    </submittedName>
</protein>
<evidence type="ECO:0000313" key="2">
    <source>
        <dbReference type="EMBL" id="MBW7475450.1"/>
    </source>
</evidence>
<name>A0ABS7D6C4_9BACL</name>
<proteinExistence type="predicted"/>